<reference evidence="4" key="1">
    <citation type="submission" date="2020-02" db="EMBL/GenBank/DDBJ databases">
        <authorList>
            <person name="Hongo Y."/>
            <person name="Kimura K."/>
            <person name="Takaki Y."/>
            <person name="Tomaru Y."/>
        </authorList>
    </citation>
    <scope>NUCLEOTIDE SEQUENCE</scope>
    <source>
        <strain evidence="4">NIES-3715</strain>
    </source>
</reference>
<proteinExistence type="predicted"/>
<protein>
    <submittedName>
        <fullName evidence="4">Uncharacterized protein</fullName>
    </submittedName>
</protein>
<evidence type="ECO:0000313" key="5">
    <source>
        <dbReference type="Proteomes" id="UP001054902"/>
    </source>
</evidence>
<reference evidence="4 5" key="2">
    <citation type="journal article" date="2021" name="Sci. Rep.">
        <title>The genome of the diatom Chaetoceros tenuissimus carries an ancient integrated fragment of an extant virus.</title>
        <authorList>
            <person name="Hongo Y."/>
            <person name="Kimura K."/>
            <person name="Takaki Y."/>
            <person name="Yoshida Y."/>
            <person name="Baba S."/>
            <person name="Kobayashi G."/>
            <person name="Nagasaki K."/>
            <person name="Hano T."/>
            <person name="Tomaru Y."/>
        </authorList>
    </citation>
    <scope>NUCLEOTIDE SEQUENCE [LARGE SCALE GENOMIC DNA]</scope>
    <source>
        <strain evidence="4 5">NIES-3715</strain>
    </source>
</reference>
<dbReference type="AlphaFoldDB" id="A0AAD3DA66"/>
<gene>
    <name evidence="2" type="ORF">CTEN210_15730</name>
    <name evidence="3" type="ORF">CTEN210_17088</name>
    <name evidence="4" type="ORF">CTEN210_17089</name>
</gene>
<feature type="region of interest" description="Disordered" evidence="1">
    <location>
        <begin position="1"/>
        <end position="36"/>
    </location>
</feature>
<accession>A0AAD3DA66</accession>
<sequence>MAYATRAATAARRSPRAQRMISASRRNHHISASPRRLSRTSLVHMESNEGKTSLLIRTSAVNNEVIFLTVAQHLRKLLRNHPVTPPCFSTNRPLKLIATLFIKRPVYMFMPAPPPENLNLPGYFNPSRFSISNVYPHFVDVPCRVGPRASLLRFHQFIHGYFQNELFQRGYQIHTVELKRRYDIFEECEGHIELVLEQE</sequence>
<evidence type="ECO:0000256" key="1">
    <source>
        <dbReference type="SAM" id="MobiDB-lite"/>
    </source>
</evidence>
<feature type="compositionally biased region" description="Low complexity" evidence="1">
    <location>
        <begin position="1"/>
        <end position="12"/>
    </location>
</feature>
<comment type="caution">
    <text evidence="4">The sequence shown here is derived from an EMBL/GenBank/DDBJ whole genome shotgun (WGS) entry which is preliminary data.</text>
</comment>
<keyword evidence="5" id="KW-1185">Reference proteome</keyword>
<evidence type="ECO:0000313" key="2">
    <source>
        <dbReference type="EMBL" id="GFH59254.1"/>
    </source>
</evidence>
<dbReference type="Proteomes" id="UP001054902">
    <property type="component" value="Unassembled WGS sequence"/>
</dbReference>
<evidence type="ECO:0000313" key="4">
    <source>
        <dbReference type="EMBL" id="GFH60613.1"/>
    </source>
</evidence>
<dbReference type="EMBL" id="BLLK01000062">
    <property type="protein sequence ID" value="GFH59254.1"/>
    <property type="molecule type" value="Genomic_DNA"/>
</dbReference>
<dbReference type="EMBL" id="BLLK01000069">
    <property type="protein sequence ID" value="GFH60613.1"/>
    <property type="molecule type" value="Genomic_DNA"/>
</dbReference>
<evidence type="ECO:0000313" key="3">
    <source>
        <dbReference type="EMBL" id="GFH60612.1"/>
    </source>
</evidence>
<dbReference type="EMBL" id="BLLK01000069">
    <property type="protein sequence ID" value="GFH60612.1"/>
    <property type="molecule type" value="Genomic_DNA"/>
</dbReference>
<name>A0AAD3DA66_9STRA</name>
<organism evidence="4 5">
    <name type="scientific">Chaetoceros tenuissimus</name>
    <dbReference type="NCBI Taxonomy" id="426638"/>
    <lineage>
        <taxon>Eukaryota</taxon>
        <taxon>Sar</taxon>
        <taxon>Stramenopiles</taxon>
        <taxon>Ochrophyta</taxon>
        <taxon>Bacillariophyta</taxon>
        <taxon>Coscinodiscophyceae</taxon>
        <taxon>Chaetocerotophycidae</taxon>
        <taxon>Chaetocerotales</taxon>
        <taxon>Chaetocerotaceae</taxon>
        <taxon>Chaetoceros</taxon>
    </lineage>
</organism>